<name>A0A2G5SB62_9PELO</name>
<dbReference type="Proteomes" id="UP000230233">
    <property type="component" value="Unassembled WGS sequence"/>
</dbReference>
<dbReference type="OrthoDB" id="6500128at2759"/>
<evidence type="ECO:0000313" key="2">
    <source>
        <dbReference type="Proteomes" id="UP000230233"/>
    </source>
</evidence>
<accession>A0A2G5SB62</accession>
<dbReference type="STRING" id="1611254.A0A2G5SB62"/>
<keyword evidence="2" id="KW-1185">Reference proteome</keyword>
<evidence type="ECO:0008006" key="3">
    <source>
        <dbReference type="Google" id="ProtNLM"/>
    </source>
</evidence>
<dbReference type="EMBL" id="PDUG01000024">
    <property type="protein sequence ID" value="PIC12315.1"/>
    <property type="molecule type" value="Genomic_DNA"/>
</dbReference>
<dbReference type="PANTHER" id="PTHR43394">
    <property type="entry name" value="ATP-DEPENDENT PERMEASE MDL1, MITOCHONDRIAL"/>
    <property type="match status" value="1"/>
</dbReference>
<reference evidence="2" key="1">
    <citation type="submission" date="2017-10" db="EMBL/GenBank/DDBJ databases">
        <title>Rapid genome shrinkage in a self-fertile nematode reveals novel sperm competition proteins.</title>
        <authorList>
            <person name="Yin D."/>
            <person name="Schwarz E.M."/>
            <person name="Thomas C.G."/>
            <person name="Felde R.L."/>
            <person name="Korf I.F."/>
            <person name="Cutter A.D."/>
            <person name="Schartner C.M."/>
            <person name="Ralston E.J."/>
            <person name="Meyer B.J."/>
            <person name="Haag E.S."/>
        </authorList>
    </citation>
    <scope>NUCLEOTIDE SEQUENCE [LARGE SCALE GENOMIC DNA]</scope>
    <source>
        <strain evidence="2">JU1422</strain>
    </source>
</reference>
<sequence>MFNRLLIHIPQHQSETGTPPVLGYIVFDGVEVAYSTRPSVNILNGISLSLEPEKHTALVGHSGNGKSTHDGTRIRYTCGERNVKMLKGQKQRITIAGALVRNPQVLFLDEAVTALDVKTEALVQEAVNRCAQDVSAQGTNEELMEDSEGLCFKLFTRQSNPIGLAFCEGDFSTLRRQAVKENPQTPPDRILTKIYESDNFFMEYENNEFNEKTKWSAEKIGNWFVQRQIRNGVLKETVTEPIPESLF</sequence>
<dbReference type="InterPro" id="IPR039421">
    <property type="entry name" value="Type_1_exporter"/>
</dbReference>
<dbReference type="PANTHER" id="PTHR43394:SF1">
    <property type="entry name" value="ATP-BINDING CASSETTE SUB-FAMILY B MEMBER 10, MITOCHONDRIAL"/>
    <property type="match status" value="1"/>
</dbReference>
<organism evidence="1 2">
    <name type="scientific">Caenorhabditis nigoni</name>
    <dbReference type="NCBI Taxonomy" id="1611254"/>
    <lineage>
        <taxon>Eukaryota</taxon>
        <taxon>Metazoa</taxon>
        <taxon>Ecdysozoa</taxon>
        <taxon>Nematoda</taxon>
        <taxon>Chromadorea</taxon>
        <taxon>Rhabditida</taxon>
        <taxon>Rhabditina</taxon>
        <taxon>Rhabditomorpha</taxon>
        <taxon>Rhabditoidea</taxon>
        <taxon>Rhabditidae</taxon>
        <taxon>Peloderinae</taxon>
        <taxon>Caenorhabditis</taxon>
    </lineage>
</organism>
<dbReference type="Gene3D" id="3.40.50.300">
    <property type="entry name" value="P-loop containing nucleotide triphosphate hydrolases"/>
    <property type="match status" value="2"/>
</dbReference>
<dbReference type="SUPFAM" id="SSF52540">
    <property type="entry name" value="P-loop containing nucleoside triphosphate hydrolases"/>
    <property type="match status" value="1"/>
</dbReference>
<dbReference type="AlphaFoldDB" id="A0A2G5SB62"/>
<dbReference type="GO" id="GO:0015421">
    <property type="term" value="F:ABC-type oligopeptide transporter activity"/>
    <property type="evidence" value="ECO:0007669"/>
    <property type="project" value="TreeGrafter"/>
</dbReference>
<dbReference type="InterPro" id="IPR027417">
    <property type="entry name" value="P-loop_NTPase"/>
</dbReference>
<proteinExistence type="predicted"/>
<comment type="caution">
    <text evidence="1">The sequence shown here is derived from an EMBL/GenBank/DDBJ whole genome shotgun (WGS) entry which is preliminary data.</text>
</comment>
<evidence type="ECO:0000313" key="1">
    <source>
        <dbReference type="EMBL" id="PIC12315.1"/>
    </source>
</evidence>
<gene>
    <name evidence="1" type="ORF">B9Z55_028464</name>
</gene>
<protein>
    <recommendedName>
        <fullName evidence="3">ABC transporter domain-containing protein</fullName>
    </recommendedName>
</protein>